<organism evidence="2 3">
    <name type="scientific">Paracoccus limosus</name>
    <dbReference type="NCBI Taxonomy" id="913252"/>
    <lineage>
        <taxon>Bacteria</taxon>
        <taxon>Pseudomonadati</taxon>
        <taxon>Pseudomonadota</taxon>
        <taxon>Alphaproteobacteria</taxon>
        <taxon>Rhodobacterales</taxon>
        <taxon>Paracoccaceae</taxon>
        <taxon>Paracoccus</taxon>
    </lineage>
</organism>
<dbReference type="Gene3D" id="3.40.50.2000">
    <property type="entry name" value="Glycogen Phosphorylase B"/>
    <property type="match status" value="1"/>
</dbReference>
<dbReference type="Proteomes" id="UP000442533">
    <property type="component" value="Unassembled WGS sequence"/>
</dbReference>
<keyword evidence="2" id="KW-0808">Transferase</keyword>
<feature type="domain" description="Glycosyl transferase family 1" evidence="1">
    <location>
        <begin position="176"/>
        <end position="312"/>
    </location>
</feature>
<dbReference type="PANTHER" id="PTHR12526">
    <property type="entry name" value="GLYCOSYLTRANSFERASE"/>
    <property type="match status" value="1"/>
</dbReference>
<dbReference type="EMBL" id="WMIF01000020">
    <property type="protein sequence ID" value="MTH35702.1"/>
    <property type="molecule type" value="Genomic_DNA"/>
</dbReference>
<evidence type="ECO:0000313" key="3">
    <source>
        <dbReference type="Proteomes" id="UP000442533"/>
    </source>
</evidence>
<sequence length="432" mass="48843">MVDSPFSGFVWMMGSRVMTNGRLRVAVLKDRYPMQFMTARHSRHELDWRRFLPFTLLSHRLEGFTVLAPGKRVDLVHSSNRIPLGVQKYILSFEDSAPRRFGFAQDNLLTRYMDDCIGSHRCRRLVAMSYFARRRFLHQHRDNPMLPALQDKLTVRYPNIILRDAPDPLRDDPCTELVLTFVGAHFARKGGCVAVKIAEKAKAAGLPIRVNVISPLEMGAAIWTDPEREGFYDEYKDLLTLDNVDYSARLPNDVMRGKLRQSHFCVLTTFADSFGFSGIEAMAEHTPVLGTRVCALPEVVQDDVNGILIDMPVDSLGMWVRPADTPRSSPAYEGYFRSEVDRIAQGAIERLAPLVGDGETVQAMRRAARATAEARFDSHTASQYWDALYAEVADEDLASVPRRREPLLPDPAPLKRSEFGGSFAYSFDSQQH</sequence>
<evidence type="ECO:0000313" key="2">
    <source>
        <dbReference type="EMBL" id="MTH35702.1"/>
    </source>
</evidence>
<dbReference type="OrthoDB" id="9790710at2"/>
<proteinExistence type="predicted"/>
<reference evidence="2 3" key="1">
    <citation type="submission" date="2019-11" db="EMBL/GenBank/DDBJ databases">
        <authorList>
            <person name="Dong K."/>
        </authorList>
    </citation>
    <scope>NUCLEOTIDE SEQUENCE [LARGE SCALE GENOMIC DNA]</scope>
    <source>
        <strain evidence="2 3">JCM 17370</strain>
    </source>
</reference>
<dbReference type="InterPro" id="IPR001296">
    <property type="entry name" value="Glyco_trans_1"/>
</dbReference>
<dbReference type="Pfam" id="PF00534">
    <property type="entry name" value="Glycos_transf_1"/>
    <property type="match status" value="1"/>
</dbReference>
<gene>
    <name evidence="2" type="ORF">GL279_13935</name>
</gene>
<dbReference type="GO" id="GO:0016757">
    <property type="term" value="F:glycosyltransferase activity"/>
    <property type="evidence" value="ECO:0007669"/>
    <property type="project" value="InterPro"/>
</dbReference>
<accession>A0A844H4H1</accession>
<dbReference type="AlphaFoldDB" id="A0A844H4H1"/>
<keyword evidence="3" id="KW-1185">Reference proteome</keyword>
<comment type="caution">
    <text evidence="2">The sequence shown here is derived from an EMBL/GenBank/DDBJ whole genome shotgun (WGS) entry which is preliminary data.</text>
</comment>
<dbReference type="PANTHER" id="PTHR12526:SF637">
    <property type="entry name" value="GLYCOSYLTRANSFERASE EPSF-RELATED"/>
    <property type="match status" value="1"/>
</dbReference>
<evidence type="ECO:0000259" key="1">
    <source>
        <dbReference type="Pfam" id="PF00534"/>
    </source>
</evidence>
<dbReference type="SUPFAM" id="SSF53756">
    <property type="entry name" value="UDP-Glycosyltransferase/glycogen phosphorylase"/>
    <property type="match status" value="1"/>
</dbReference>
<protein>
    <submittedName>
        <fullName evidence="2">Glycosyltransferase</fullName>
    </submittedName>
</protein>
<name>A0A844H4H1_9RHOB</name>